<dbReference type="Proteomes" id="UP000094147">
    <property type="component" value="Chromosome"/>
</dbReference>
<evidence type="ECO:0000256" key="3">
    <source>
        <dbReference type="ARBA" id="ARBA00022679"/>
    </source>
</evidence>
<dbReference type="GO" id="GO:0032259">
    <property type="term" value="P:methylation"/>
    <property type="evidence" value="ECO:0007669"/>
    <property type="project" value="UniProtKB-KW"/>
</dbReference>
<keyword evidence="2" id="KW-0489">Methyltransferase</keyword>
<dbReference type="RefSeq" id="WP_228703692.1">
    <property type="nucleotide sequence ID" value="NZ_CP012418.1"/>
</dbReference>
<dbReference type="PANTHER" id="PTHR43667:SF2">
    <property type="entry name" value="FATTY ACID C-METHYL TRANSFERASE"/>
    <property type="match status" value="1"/>
</dbReference>
<dbReference type="Pfam" id="PF02353">
    <property type="entry name" value="CMAS"/>
    <property type="match status" value="1"/>
</dbReference>
<dbReference type="InterPro" id="IPR029063">
    <property type="entry name" value="SAM-dependent_MTases_sf"/>
</dbReference>
<sequence length="427" mass="48400">MPEASRAKKMTSVAGKTGKPELTGMLKTIRKQVKSHLNNIEDGFLTITDPLETYACGAQQADLSVNISIRDMDFYRAVALEGSNGAAQAYIDGKWTVDDLTSLVRILVRNIEVLDDMEGGLAWLKNSILKIWHYFNKNSKEGSKNNIAAHYDLGNDFFKLFLDSHMMYSSAIFSDNTASLEEASDLKLKTICEKLALKPEDHLIEIGTGWGGMAIYAAKNYGCSVTTTTISEEQFQYAKARVEEEGLTDKVTVIKQDYRDLKGHYDKLVSIEMIEAVGHQYLDTYTQQCSRLLKPDGIALIQAITIQDERYEQALKSVDFIKRYIFPGSFIPCVSAVVSSAAKNTDLRLINLEDFGESYAKTLNHWRERFLHSLDSVREQGFSEEFIRMWDFYLCYCEGGFIEKSISDTHMLFAKSKNMRQQWLALN</sequence>
<evidence type="ECO:0000256" key="4">
    <source>
        <dbReference type="ARBA" id="ARBA00022691"/>
    </source>
</evidence>
<comment type="similarity">
    <text evidence="1">Belongs to the CFA/CMAS family.</text>
</comment>
<dbReference type="GO" id="GO:0008610">
    <property type="term" value="P:lipid biosynthetic process"/>
    <property type="evidence" value="ECO:0007669"/>
    <property type="project" value="InterPro"/>
</dbReference>
<organism evidence="7 8">
    <name type="scientific">Kangiella sediminilitoris</name>
    <dbReference type="NCBI Taxonomy" id="1144748"/>
    <lineage>
        <taxon>Bacteria</taxon>
        <taxon>Pseudomonadati</taxon>
        <taxon>Pseudomonadota</taxon>
        <taxon>Gammaproteobacteria</taxon>
        <taxon>Kangiellales</taxon>
        <taxon>Kangiellaceae</taxon>
        <taxon>Kangiella</taxon>
    </lineage>
</organism>
<evidence type="ECO:0000256" key="6">
    <source>
        <dbReference type="PIRSR" id="PIRSR003085-1"/>
    </source>
</evidence>
<dbReference type="KEGG" id="ksd:KS2013_240"/>
<proteinExistence type="inferred from homology"/>
<keyword evidence="4" id="KW-0949">S-adenosyl-L-methionine</keyword>
<evidence type="ECO:0000313" key="8">
    <source>
        <dbReference type="Proteomes" id="UP000094147"/>
    </source>
</evidence>
<name>A0A1B3B842_9GAMM</name>
<dbReference type="CDD" id="cd02440">
    <property type="entry name" value="AdoMet_MTases"/>
    <property type="match status" value="1"/>
</dbReference>
<dbReference type="PATRIC" id="fig|1144748.3.peg.245"/>
<accession>A0A1B3B842</accession>
<dbReference type="Gene3D" id="3.40.50.150">
    <property type="entry name" value="Vaccinia Virus protein VP39"/>
    <property type="match status" value="1"/>
</dbReference>
<protein>
    <submittedName>
        <fullName evidence="7">Cyclopropane-fatty-acyl-phospholipid synthase</fullName>
    </submittedName>
</protein>
<dbReference type="PANTHER" id="PTHR43667">
    <property type="entry name" value="CYCLOPROPANE-FATTY-ACYL-PHOSPHOLIPID SYNTHASE"/>
    <property type="match status" value="1"/>
</dbReference>
<dbReference type="EMBL" id="CP012418">
    <property type="protein sequence ID" value="AOE48968.1"/>
    <property type="molecule type" value="Genomic_DNA"/>
</dbReference>
<gene>
    <name evidence="7" type="ORF">KS2013_240</name>
</gene>
<evidence type="ECO:0000313" key="7">
    <source>
        <dbReference type="EMBL" id="AOE48968.1"/>
    </source>
</evidence>
<keyword evidence="3" id="KW-0808">Transferase</keyword>
<keyword evidence="8" id="KW-1185">Reference proteome</keyword>
<dbReference type="PIRSF" id="PIRSF003085">
    <property type="entry name" value="CMAS"/>
    <property type="match status" value="1"/>
</dbReference>
<evidence type="ECO:0000256" key="2">
    <source>
        <dbReference type="ARBA" id="ARBA00022603"/>
    </source>
</evidence>
<dbReference type="AlphaFoldDB" id="A0A1B3B842"/>
<keyword evidence="5" id="KW-0443">Lipid metabolism</keyword>
<dbReference type="GO" id="GO:0008168">
    <property type="term" value="F:methyltransferase activity"/>
    <property type="evidence" value="ECO:0007669"/>
    <property type="project" value="UniProtKB-KW"/>
</dbReference>
<dbReference type="SUPFAM" id="SSF53335">
    <property type="entry name" value="S-adenosyl-L-methionine-dependent methyltransferases"/>
    <property type="match status" value="1"/>
</dbReference>
<feature type="active site" evidence="6">
    <location>
        <position position="397"/>
    </location>
</feature>
<reference evidence="8" key="1">
    <citation type="submission" date="2015-08" db="EMBL/GenBank/DDBJ databases">
        <authorList>
            <person name="Kim K.M."/>
        </authorList>
    </citation>
    <scope>NUCLEOTIDE SEQUENCE [LARGE SCALE GENOMIC DNA]</scope>
    <source>
        <strain evidence="8">KCTC 23892</strain>
    </source>
</reference>
<dbReference type="InterPro" id="IPR050723">
    <property type="entry name" value="CFA/CMAS"/>
</dbReference>
<evidence type="ECO:0000256" key="1">
    <source>
        <dbReference type="ARBA" id="ARBA00010815"/>
    </source>
</evidence>
<dbReference type="InterPro" id="IPR003333">
    <property type="entry name" value="CMAS"/>
</dbReference>
<evidence type="ECO:0000256" key="5">
    <source>
        <dbReference type="ARBA" id="ARBA00023098"/>
    </source>
</evidence>
<dbReference type="STRING" id="1144748.KS2013_240"/>